<dbReference type="GO" id="GO:0004674">
    <property type="term" value="F:protein serine/threonine kinase activity"/>
    <property type="evidence" value="ECO:0007669"/>
    <property type="project" value="UniProtKB-KW"/>
</dbReference>
<keyword evidence="5" id="KW-1133">Transmembrane helix</keyword>
<evidence type="ECO:0000256" key="1">
    <source>
        <dbReference type="ARBA" id="ARBA00022527"/>
    </source>
</evidence>
<dbReference type="PANTHER" id="PTHR44329">
    <property type="entry name" value="SERINE/THREONINE-PROTEIN KINASE TNNI3K-RELATED"/>
    <property type="match status" value="1"/>
</dbReference>
<dbReference type="InterPro" id="IPR051681">
    <property type="entry name" value="Ser/Thr_Kinases-Pseudokinases"/>
</dbReference>
<dbReference type="PROSITE" id="PS00108">
    <property type="entry name" value="PROTEIN_KINASE_ST"/>
    <property type="match status" value="1"/>
</dbReference>
<keyword evidence="5" id="KW-0812">Transmembrane</keyword>
<feature type="transmembrane region" description="Helical" evidence="5">
    <location>
        <begin position="341"/>
        <end position="363"/>
    </location>
</feature>
<dbReference type="GO" id="GO:0005524">
    <property type="term" value="F:ATP binding"/>
    <property type="evidence" value="ECO:0007669"/>
    <property type="project" value="UniProtKB-UniRule"/>
</dbReference>
<feature type="domain" description="Protein kinase" evidence="6">
    <location>
        <begin position="413"/>
        <end position="680"/>
    </location>
</feature>
<dbReference type="InterPro" id="IPR017441">
    <property type="entry name" value="Protein_kinase_ATP_BS"/>
</dbReference>
<dbReference type="VEuPathDB" id="FungiDB:H257_11977"/>
<dbReference type="InterPro" id="IPR000719">
    <property type="entry name" value="Prot_kinase_dom"/>
</dbReference>
<evidence type="ECO:0000256" key="2">
    <source>
        <dbReference type="ARBA" id="ARBA00022741"/>
    </source>
</evidence>
<dbReference type="PRINTS" id="PR00109">
    <property type="entry name" value="TYRKINASE"/>
</dbReference>
<dbReference type="AlphaFoldDB" id="A0A397CB30"/>
<protein>
    <recommendedName>
        <fullName evidence="6">Protein kinase domain-containing protein</fullName>
    </recommendedName>
</protein>
<dbReference type="EMBL" id="QUTA01005945">
    <property type="protein sequence ID" value="RHY13383.1"/>
    <property type="molecule type" value="Genomic_DNA"/>
</dbReference>
<evidence type="ECO:0000313" key="7">
    <source>
        <dbReference type="EMBL" id="RHY13383.1"/>
    </source>
</evidence>
<keyword evidence="1" id="KW-0723">Serine/threonine-protein kinase</keyword>
<gene>
    <name evidence="7" type="ORF">DYB25_005538</name>
    <name evidence="8" type="ORF">DYB30_005492</name>
</gene>
<dbReference type="VEuPathDB" id="FungiDB:H257_11976"/>
<reference evidence="9 10" key="1">
    <citation type="submission" date="2018-08" db="EMBL/GenBank/DDBJ databases">
        <title>Aphanomyces genome sequencing and annotation.</title>
        <authorList>
            <person name="Minardi D."/>
            <person name="Oidtmann B."/>
            <person name="Van Der Giezen M."/>
            <person name="Studholme D.J."/>
        </authorList>
    </citation>
    <scope>NUCLEOTIDE SEQUENCE [LARGE SCALE GENOMIC DNA]</scope>
    <source>
        <strain evidence="8 10">D2</strain>
        <strain evidence="7 9">Yx</strain>
    </source>
</reference>
<name>A0A397CB30_APHAT</name>
<keyword evidence="3 4" id="KW-0067">ATP-binding</keyword>
<feature type="binding site" evidence="4">
    <location>
        <position position="440"/>
    </location>
    <ligand>
        <name>ATP</name>
        <dbReference type="ChEBI" id="CHEBI:30616"/>
    </ligand>
</feature>
<dbReference type="SUPFAM" id="SSF56112">
    <property type="entry name" value="Protein kinase-like (PK-like)"/>
    <property type="match status" value="1"/>
</dbReference>
<evidence type="ECO:0000256" key="3">
    <source>
        <dbReference type="ARBA" id="ARBA00022840"/>
    </source>
</evidence>
<accession>A0A397CB30</accession>
<organism evidence="8 10">
    <name type="scientific">Aphanomyces astaci</name>
    <name type="common">Crayfish plague agent</name>
    <dbReference type="NCBI Taxonomy" id="112090"/>
    <lineage>
        <taxon>Eukaryota</taxon>
        <taxon>Sar</taxon>
        <taxon>Stramenopiles</taxon>
        <taxon>Oomycota</taxon>
        <taxon>Saprolegniomycetes</taxon>
        <taxon>Saprolegniales</taxon>
        <taxon>Verrucalvaceae</taxon>
        <taxon>Aphanomyces</taxon>
    </lineage>
</organism>
<dbReference type="InterPro" id="IPR001245">
    <property type="entry name" value="Ser-Thr/Tyr_kinase_cat_dom"/>
</dbReference>
<evidence type="ECO:0000259" key="6">
    <source>
        <dbReference type="PROSITE" id="PS50011"/>
    </source>
</evidence>
<dbReference type="InterPro" id="IPR011009">
    <property type="entry name" value="Kinase-like_dom_sf"/>
</dbReference>
<dbReference type="Pfam" id="PF00069">
    <property type="entry name" value="Pkinase"/>
    <property type="match status" value="1"/>
</dbReference>
<evidence type="ECO:0000313" key="8">
    <source>
        <dbReference type="EMBL" id="RHY39948.1"/>
    </source>
</evidence>
<dbReference type="Proteomes" id="UP000266643">
    <property type="component" value="Unassembled WGS sequence"/>
</dbReference>
<dbReference type="PANTHER" id="PTHR44329:SF214">
    <property type="entry name" value="PROTEIN KINASE DOMAIN-CONTAINING PROTEIN"/>
    <property type="match status" value="1"/>
</dbReference>
<evidence type="ECO:0000256" key="4">
    <source>
        <dbReference type="PROSITE-ProRule" id="PRU10141"/>
    </source>
</evidence>
<evidence type="ECO:0000313" key="9">
    <source>
        <dbReference type="Proteomes" id="UP000266239"/>
    </source>
</evidence>
<dbReference type="EMBL" id="QUTD01011434">
    <property type="protein sequence ID" value="RHY39948.1"/>
    <property type="molecule type" value="Genomic_DNA"/>
</dbReference>
<dbReference type="InterPro" id="IPR008271">
    <property type="entry name" value="Ser/Thr_kinase_AS"/>
</dbReference>
<keyword evidence="2 4" id="KW-0547">Nucleotide-binding</keyword>
<dbReference type="SMART" id="SM00220">
    <property type="entry name" value="S_TKc"/>
    <property type="match status" value="1"/>
</dbReference>
<sequence length="680" mass="75848">MLERVHQKQIHKHVLGTWLEESYASGKPRSINDAIRYCSLHIDGFTDKKIRSQRAWVSRAIRSLDLDEYISRSKPATSGAAKKPKMVMLSPSPTSLEDIEREVSEILAQMHDEAFLSSSTDSCGDQHEWAKCVEGANSMYTPVRVDHASRDAECLAANHKDDCIWTSHDECEDIRRAASPSAKAVSCGGGLKRRRATKRTVDDPRRWCAVALTPTAPRAFQCHMVMSSSLHERMYIASRTSEDGAMECVWNDNTCTSKASLEDCRIWLVTVDDHSAVKVHEVPNALRSSFGNGAVHAHARRRRLDIPLYLSDTTLMPRVNAMSSTLPPSTLPPEVNTSDSMVMAISISVACVVLVAWIGFLLYRRRQQTVYEHHLENFERASKVSYAHMMDTTPAPPLNLSYLEVYRIDSQYITLTSILGSGGYADVYLGSFGGQDVAVKTMFQNHPTRRELAAFADEIQILAMLHSPFVVEFVGASWDDGAVDGLQCVMEYMDRGDLKEVLSMYEPALFPWTEKLHCIQSIAEGLAYLHAFPIIHRDLKSRNVLLDSAKGTKLTDFGGSREETTSTMTAGVGTYRWMAPEVLLSHRYTTAADVYSFGMLLTEFDTHDIPFVHLKAKGSGKPLPDVTIVGMLITNAVEISFSTAMPQWLAALGRQCVSRDPLHRPTTAEITDCLRANMQF</sequence>
<evidence type="ECO:0000313" key="10">
    <source>
        <dbReference type="Proteomes" id="UP000266643"/>
    </source>
</evidence>
<keyword evidence="5" id="KW-0472">Membrane</keyword>
<keyword evidence="1" id="KW-0808">Transferase</keyword>
<dbReference type="Gene3D" id="1.10.510.10">
    <property type="entry name" value="Transferase(Phosphotransferase) domain 1"/>
    <property type="match status" value="1"/>
</dbReference>
<evidence type="ECO:0000256" key="5">
    <source>
        <dbReference type="SAM" id="Phobius"/>
    </source>
</evidence>
<dbReference type="PROSITE" id="PS50011">
    <property type="entry name" value="PROTEIN_KINASE_DOM"/>
    <property type="match status" value="1"/>
</dbReference>
<keyword evidence="1" id="KW-0418">Kinase</keyword>
<comment type="caution">
    <text evidence="8">The sequence shown here is derived from an EMBL/GenBank/DDBJ whole genome shotgun (WGS) entry which is preliminary data.</text>
</comment>
<dbReference type="PROSITE" id="PS00107">
    <property type="entry name" value="PROTEIN_KINASE_ATP"/>
    <property type="match status" value="1"/>
</dbReference>
<dbReference type="Proteomes" id="UP000266239">
    <property type="component" value="Unassembled WGS sequence"/>
</dbReference>
<proteinExistence type="predicted"/>